<protein>
    <recommendedName>
        <fullName evidence="3">Carboxylic ester hydrolase</fullName>
        <ecNumber evidence="3">3.1.1.-</ecNumber>
    </recommendedName>
</protein>
<sequence length="555" mass="59643">MGYHIDNELNDSGLFGRLRVRRKSLPVITILCIILLAAILIPGCGRKEAKTTSLSTPVLDSGPISGFLEDGIWTFKGIPYAEPPLAELRWKEPQLVQPWTDVLACTEYGPACPQPASDFDGLMQIGKTDEDCLYLNVWSPASSPDERLPVMFWIHGGGFSTGSGSLPLYEGHNLAKRGVIVITINYRLGQLGFMAHPELSKESPHGVSGNYGLFDQIAALKWVQKNIGAFGGDPSAVTVFGESAGGMSICDLMVSPLADGLFARAIDESGPFVDLGLQLQTSDTLADAETAGQDIAGKLGCSQTSDVLACLRSKSPDELMQAGTPLNRMLSPLPLGPNVDGFVLPDKPSTLFAAGKQQAIPFINGVNANDGSIFAPDLTPELYRMYLNFVYGNFADQVFALYPASTQTEVKPALTRLITEMGFAASSRLACASMTKVGQPTYMYQFTRVPSDSRAQALGAFHALEIFYVFNNFDKISQLGSPEAADIKLSEDIMNYWVGFAKTGDPNSSAMGAPLWPNYGTGSIYQILGDTVTTGSNLNNAAYELVLKINGITNP</sequence>
<comment type="similarity">
    <text evidence="1 3">Belongs to the type-B carboxylesterase/lipase family.</text>
</comment>
<dbReference type="PANTHER" id="PTHR11559">
    <property type="entry name" value="CARBOXYLESTERASE"/>
    <property type="match status" value="1"/>
</dbReference>
<dbReference type="InterPro" id="IPR019826">
    <property type="entry name" value="Carboxylesterase_B_AS"/>
</dbReference>
<dbReference type="Gene3D" id="3.40.50.1820">
    <property type="entry name" value="alpha/beta hydrolase"/>
    <property type="match status" value="1"/>
</dbReference>
<feature type="domain" description="Carboxylesterase type B" evidence="5">
    <location>
        <begin position="62"/>
        <end position="541"/>
    </location>
</feature>
<dbReference type="STRING" id="1797197.A2Y75_04035"/>
<comment type="caution">
    <text evidence="6">The sequence shown here is derived from an EMBL/GenBank/DDBJ whole genome shotgun (WGS) entry which is preliminary data.</text>
</comment>
<proteinExistence type="inferred from homology"/>
<evidence type="ECO:0000256" key="4">
    <source>
        <dbReference type="SAM" id="Phobius"/>
    </source>
</evidence>
<dbReference type="EC" id="3.1.1.-" evidence="3"/>
<dbReference type="Proteomes" id="UP000177876">
    <property type="component" value="Unassembled WGS sequence"/>
</dbReference>
<gene>
    <name evidence="6" type="ORF">A2Y75_04035</name>
</gene>
<dbReference type="AlphaFoldDB" id="A0A1F2WHR0"/>
<keyword evidence="4" id="KW-1133">Transmembrane helix</keyword>
<dbReference type="InterPro" id="IPR050309">
    <property type="entry name" value="Type-B_Carboxylest/Lipase"/>
</dbReference>
<dbReference type="InterPro" id="IPR029058">
    <property type="entry name" value="AB_hydrolase_fold"/>
</dbReference>
<dbReference type="SUPFAM" id="SSF53474">
    <property type="entry name" value="alpha/beta-Hydrolases"/>
    <property type="match status" value="1"/>
</dbReference>
<name>A0A1F2WHR0_9ACTN</name>
<evidence type="ECO:0000313" key="7">
    <source>
        <dbReference type="Proteomes" id="UP000177876"/>
    </source>
</evidence>
<dbReference type="EMBL" id="MELK01000047">
    <property type="protein sequence ID" value="OFW56376.1"/>
    <property type="molecule type" value="Genomic_DNA"/>
</dbReference>
<evidence type="ECO:0000256" key="1">
    <source>
        <dbReference type="ARBA" id="ARBA00005964"/>
    </source>
</evidence>
<dbReference type="PROSITE" id="PS00122">
    <property type="entry name" value="CARBOXYLESTERASE_B_1"/>
    <property type="match status" value="1"/>
</dbReference>
<accession>A0A1F2WHR0</accession>
<dbReference type="InterPro" id="IPR002018">
    <property type="entry name" value="CarbesteraseB"/>
</dbReference>
<dbReference type="Pfam" id="PF00135">
    <property type="entry name" value="COesterase"/>
    <property type="match status" value="1"/>
</dbReference>
<reference evidence="6 7" key="1">
    <citation type="journal article" date="2016" name="Nat. Commun.">
        <title>Thousands of microbial genomes shed light on interconnected biogeochemical processes in an aquifer system.</title>
        <authorList>
            <person name="Anantharaman K."/>
            <person name="Brown C.T."/>
            <person name="Hug L.A."/>
            <person name="Sharon I."/>
            <person name="Castelle C.J."/>
            <person name="Probst A.J."/>
            <person name="Thomas B.C."/>
            <person name="Singh A."/>
            <person name="Wilkins M.J."/>
            <person name="Karaoz U."/>
            <person name="Brodie E.L."/>
            <person name="Williams K.H."/>
            <person name="Hubbard S.S."/>
            <person name="Banfield J.F."/>
        </authorList>
    </citation>
    <scope>NUCLEOTIDE SEQUENCE [LARGE SCALE GENOMIC DNA]</scope>
</reference>
<evidence type="ECO:0000313" key="6">
    <source>
        <dbReference type="EMBL" id="OFW56376.1"/>
    </source>
</evidence>
<evidence type="ECO:0000256" key="3">
    <source>
        <dbReference type="RuleBase" id="RU361235"/>
    </source>
</evidence>
<dbReference type="GO" id="GO:0016787">
    <property type="term" value="F:hydrolase activity"/>
    <property type="evidence" value="ECO:0007669"/>
    <property type="project" value="UniProtKB-KW"/>
</dbReference>
<feature type="transmembrane region" description="Helical" evidence="4">
    <location>
        <begin position="25"/>
        <end position="43"/>
    </location>
</feature>
<keyword evidence="4" id="KW-0812">Transmembrane</keyword>
<dbReference type="InterPro" id="IPR019819">
    <property type="entry name" value="Carboxylesterase_B_CS"/>
</dbReference>
<evidence type="ECO:0000259" key="5">
    <source>
        <dbReference type="Pfam" id="PF00135"/>
    </source>
</evidence>
<evidence type="ECO:0000256" key="2">
    <source>
        <dbReference type="ARBA" id="ARBA00022801"/>
    </source>
</evidence>
<keyword evidence="4" id="KW-0472">Membrane</keyword>
<organism evidence="6 7">
    <name type="scientific">Candidatus Solincola sediminis</name>
    <dbReference type="NCBI Taxonomy" id="1797199"/>
    <lineage>
        <taxon>Bacteria</taxon>
        <taxon>Bacillati</taxon>
        <taxon>Actinomycetota</taxon>
        <taxon>Candidatus Geothermincolia</taxon>
        <taxon>Candidatus Geothermincolales</taxon>
        <taxon>Candidatus Geothermincolaceae</taxon>
        <taxon>Candidatus Solincola</taxon>
    </lineage>
</organism>
<keyword evidence="2 3" id="KW-0378">Hydrolase</keyword>
<dbReference type="PROSITE" id="PS00941">
    <property type="entry name" value="CARBOXYLESTERASE_B_2"/>
    <property type="match status" value="1"/>
</dbReference>